<comment type="caution">
    <text evidence="1">The sequence shown here is derived from an EMBL/GenBank/DDBJ whole genome shotgun (WGS) entry which is preliminary data.</text>
</comment>
<accession>A0ABS4S5N7</accession>
<gene>
    <name evidence="1" type="ORF">J2Z81_000720</name>
</gene>
<reference evidence="1 2" key="1">
    <citation type="submission" date="2021-03" db="EMBL/GenBank/DDBJ databases">
        <title>Genomic Encyclopedia of Type Strains, Phase IV (KMG-IV): sequencing the most valuable type-strain genomes for metagenomic binning, comparative biology and taxonomic classification.</title>
        <authorList>
            <person name="Goeker M."/>
        </authorList>
    </citation>
    <scope>NUCLEOTIDE SEQUENCE [LARGE SCALE GENOMIC DNA]</scope>
    <source>
        <strain evidence="1 2">DSM 25790</strain>
    </source>
</reference>
<sequence length="57" mass="6627">MGEQEQYKKILKKIIKETESFKIQSSEELIQSLVHELGQFNKMVNKSNNIQTNSVSK</sequence>
<dbReference type="RefSeq" id="WP_226370737.1">
    <property type="nucleotide sequence ID" value="NZ_JAGIKX010000003.1"/>
</dbReference>
<evidence type="ECO:0000313" key="2">
    <source>
        <dbReference type="Proteomes" id="UP001519294"/>
    </source>
</evidence>
<dbReference type="EMBL" id="JAGIKX010000003">
    <property type="protein sequence ID" value="MBP2256778.1"/>
    <property type="molecule type" value="Genomic_DNA"/>
</dbReference>
<proteinExistence type="predicted"/>
<keyword evidence="2" id="KW-1185">Reference proteome</keyword>
<name>A0ABS4S5N7_9BACI</name>
<evidence type="ECO:0008006" key="3">
    <source>
        <dbReference type="Google" id="ProtNLM"/>
    </source>
</evidence>
<organism evidence="1 2">
    <name type="scientific">Virgibacillus alimentarius</name>
    <dbReference type="NCBI Taxonomy" id="698769"/>
    <lineage>
        <taxon>Bacteria</taxon>
        <taxon>Bacillati</taxon>
        <taxon>Bacillota</taxon>
        <taxon>Bacilli</taxon>
        <taxon>Bacillales</taxon>
        <taxon>Bacillaceae</taxon>
        <taxon>Virgibacillus</taxon>
    </lineage>
</organism>
<dbReference type="Proteomes" id="UP001519294">
    <property type="component" value="Unassembled WGS sequence"/>
</dbReference>
<evidence type="ECO:0000313" key="1">
    <source>
        <dbReference type="EMBL" id="MBP2256778.1"/>
    </source>
</evidence>
<protein>
    <recommendedName>
        <fullName evidence="3">Aspartyl-phosphate phosphatase Spo0E family protein</fullName>
    </recommendedName>
</protein>